<evidence type="ECO:0000313" key="1">
    <source>
        <dbReference type="EMBL" id="JAP19998.1"/>
    </source>
</evidence>
<proteinExistence type="predicted"/>
<accession>A0A0V0HHR4</accession>
<name>A0A0V0HHR4_SOLCH</name>
<dbReference type="EMBL" id="GEDG01019372">
    <property type="protein sequence ID" value="JAP19998.1"/>
    <property type="molecule type" value="Transcribed_RNA"/>
</dbReference>
<organism evidence="1">
    <name type="scientific">Solanum chacoense</name>
    <name type="common">Chaco potato</name>
    <dbReference type="NCBI Taxonomy" id="4108"/>
    <lineage>
        <taxon>Eukaryota</taxon>
        <taxon>Viridiplantae</taxon>
        <taxon>Streptophyta</taxon>
        <taxon>Embryophyta</taxon>
        <taxon>Tracheophyta</taxon>
        <taxon>Spermatophyta</taxon>
        <taxon>Magnoliopsida</taxon>
        <taxon>eudicotyledons</taxon>
        <taxon>Gunneridae</taxon>
        <taxon>Pentapetalae</taxon>
        <taxon>asterids</taxon>
        <taxon>lamiids</taxon>
        <taxon>Solanales</taxon>
        <taxon>Solanaceae</taxon>
        <taxon>Solanoideae</taxon>
        <taxon>Solaneae</taxon>
        <taxon>Solanum</taxon>
    </lineage>
</organism>
<reference evidence="1" key="1">
    <citation type="submission" date="2015-12" db="EMBL/GenBank/DDBJ databases">
        <title>Gene expression during late stages of embryo sac development: a critical building block for successful pollen-pistil interactions.</title>
        <authorList>
            <person name="Liu Y."/>
            <person name="Joly V."/>
            <person name="Sabar M."/>
            <person name="Matton D.P."/>
        </authorList>
    </citation>
    <scope>NUCLEOTIDE SEQUENCE</scope>
</reference>
<dbReference type="AlphaFoldDB" id="A0A0V0HHR4"/>
<sequence length="71" mass="8155">MVYVLFSFAYFSFDSEVKTLLKDFPLVDLADCIVGFGKAKAYPVFAILFWPRKKFGFSDIYVHPYLGSVLD</sequence>
<protein>
    <submittedName>
        <fullName evidence="1">Putative ovule protein</fullName>
    </submittedName>
</protein>